<reference evidence="5" key="1">
    <citation type="submission" date="2017-03" db="EMBL/GenBank/DDBJ databases">
        <title>Genomes of endolithic fungi from Antarctica.</title>
        <authorList>
            <person name="Coleine C."/>
            <person name="Masonjones S."/>
            <person name="Stajich J.E."/>
        </authorList>
    </citation>
    <scope>NUCLEOTIDE SEQUENCE [LARGE SCALE GENOMIC DNA]</scope>
    <source>
        <strain evidence="5">CCFEE 5527</strain>
    </source>
</reference>
<dbReference type="SUPFAM" id="SSF47923">
    <property type="entry name" value="Ypt/Rab-GAP domain of gyp1p"/>
    <property type="match status" value="2"/>
</dbReference>
<feature type="domain" description="Rab-GAP TBC" evidence="3">
    <location>
        <begin position="38"/>
        <end position="291"/>
    </location>
</feature>
<feature type="region of interest" description="Disordered" evidence="2">
    <location>
        <begin position="415"/>
        <end position="439"/>
    </location>
</feature>
<dbReference type="STRING" id="1507870.A0A1V8SEF5"/>
<dbReference type="Pfam" id="PF00566">
    <property type="entry name" value="RabGAP-TBC"/>
    <property type="match status" value="1"/>
</dbReference>
<accession>A0A1V8SEF5</accession>
<dbReference type="InParanoid" id="A0A1V8SEF5"/>
<evidence type="ECO:0000313" key="4">
    <source>
        <dbReference type="EMBL" id="OQN97526.1"/>
    </source>
</evidence>
<evidence type="ECO:0000256" key="1">
    <source>
        <dbReference type="ARBA" id="ARBA00022468"/>
    </source>
</evidence>
<dbReference type="PROSITE" id="PS50086">
    <property type="entry name" value="TBC_RABGAP"/>
    <property type="match status" value="1"/>
</dbReference>
<dbReference type="InterPro" id="IPR035969">
    <property type="entry name" value="Rab-GAP_TBC_sf"/>
</dbReference>
<dbReference type="Gene3D" id="1.10.8.270">
    <property type="entry name" value="putative rabgap domain of human tbc1 domain family member 14 like domains"/>
    <property type="match status" value="1"/>
</dbReference>
<dbReference type="OrthoDB" id="27140at2759"/>
<sequence length="691" mass="76835">MRSLDDARDSWQELKKHRDIHSLKSAAPIPPATHSAPYTTLGIRSASWKAFLLFEDVNTSQWPRTLLSSRSAYNSLRMHFLRQVEDGDEQADPLSEETDSTWKTRQANQALRAEIQQDVDRCMPENMYFRQPDTKRMLLDILYVYSKLNADISYRQGMHELLAPILWVVERDAINLGRSSKAMGEDALIKAVFDAEHIEHDAFALFAQVMQSAKNFYEQTTHSGSENPMVARSRRIVFELLPLLDKELAQHLEKLDIVPQVFLMRWIRLLFGREVPFDDMLTMWDVLFAEDTSLELVDHICLTMLLRIRWELMEGDYNSVLTSLLRYPAPDKDFPPQTFVTDALYLRDHMHATGGSVLVLKYSGRPLQPTGRRPVTPPALQRNITAFSGVNAARAALNRTQGISKAVRSAVDEVHRKAQELRDAPTPSPPPKKRWPAPDIPARRVKELEQRNVQLSKLLEGAVAELWEYQRQAAKEAEDGSDTQHKEAIDQLSIAIAKVQFVQVSLSDSNVAVPSLPEAAAAALDPAPEQMKATPAIDALRKHIPPPASLGRDNTAVSGSEAAGSMVATASASVLPASTSERSPNGPLDRDAEASALSHRPPAARPALAESSYSFMLGQDAARKSPPGFFDDQRQNRGYLFGNAGDDSTVVEHKSSGAKGRTHRKTASSAAKVEEGEDVFDLGSLKNAKRT</sequence>
<dbReference type="EMBL" id="NAJO01000053">
    <property type="protein sequence ID" value="OQN97526.1"/>
    <property type="molecule type" value="Genomic_DNA"/>
</dbReference>
<evidence type="ECO:0000259" key="3">
    <source>
        <dbReference type="PROSITE" id="PS50086"/>
    </source>
</evidence>
<dbReference type="PANTHER" id="PTHR22957">
    <property type="entry name" value="TBC1 DOMAIN FAMILY MEMBER GTPASE-ACTIVATING PROTEIN"/>
    <property type="match status" value="1"/>
</dbReference>
<dbReference type="GO" id="GO:0005096">
    <property type="term" value="F:GTPase activator activity"/>
    <property type="evidence" value="ECO:0007669"/>
    <property type="project" value="UniProtKB-KW"/>
</dbReference>
<dbReference type="AlphaFoldDB" id="A0A1V8SEF5"/>
<name>A0A1V8SEF5_9PEZI</name>
<feature type="compositionally biased region" description="Polar residues" evidence="2">
    <location>
        <begin position="573"/>
        <end position="583"/>
    </location>
</feature>
<proteinExistence type="predicted"/>
<keyword evidence="5" id="KW-1185">Reference proteome</keyword>
<dbReference type="PANTHER" id="PTHR22957:SF337">
    <property type="entry name" value="TBC1 DOMAIN FAMILY MEMBER 5"/>
    <property type="match status" value="1"/>
</dbReference>
<gene>
    <name evidence="4" type="ORF">B0A48_16679</name>
</gene>
<dbReference type="FunFam" id="1.10.8.270:FF:000031">
    <property type="entry name" value="TBC1 domain family member 5"/>
    <property type="match status" value="1"/>
</dbReference>
<dbReference type="SMART" id="SM00164">
    <property type="entry name" value="TBC"/>
    <property type="match status" value="1"/>
</dbReference>
<dbReference type="Proteomes" id="UP000192596">
    <property type="component" value="Unassembled WGS sequence"/>
</dbReference>
<evidence type="ECO:0000256" key="2">
    <source>
        <dbReference type="SAM" id="MobiDB-lite"/>
    </source>
</evidence>
<dbReference type="FunFam" id="1.10.472.80:FF:000038">
    <property type="entry name" value="TBC1 domain family member 5"/>
    <property type="match status" value="1"/>
</dbReference>
<keyword evidence="1" id="KW-0343">GTPase activation</keyword>
<comment type="caution">
    <text evidence="4">The sequence shown here is derived from an EMBL/GenBank/DDBJ whole genome shotgun (WGS) entry which is preliminary data.</text>
</comment>
<feature type="region of interest" description="Disordered" evidence="2">
    <location>
        <begin position="573"/>
        <end position="607"/>
    </location>
</feature>
<dbReference type="Gene3D" id="1.10.472.80">
    <property type="entry name" value="Ypt/Rab-GAP domain of gyp1p, domain 3"/>
    <property type="match status" value="1"/>
</dbReference>
<protein>
    <recommendedName>
        <fullName evidence="3">Rab-GAP TBC domain-containing protein</fullName>
    </recommendedName>
</protein>
<organism evidence="4 5">
    <name type="scientific">Cryoendolithus antarcticus</name>
    <dbReference type="NCBI Taxonomy" id="1507870"/>
    <lineage>
        <taxon>Eukaryota</taxon>
        <taxon>Fungi</taxon>
        <taxon>Dikarya</taxon>
        <taxon>Ascomycota</taxon>
        <taxon>Pezizomycotina</taxon>
        <taxon>Dothideomycetes</taxon>
        <taxon>Dothideomycetidae</taxon>
        <taxon>Cladosporiales</taxon>
        <taxon>Cladosporiaceae</taxon>
        <taxon>Cryoendolithus</taxon>
    </lineage>
</organism>
<dbReference type="InterPro" id="IPR000195">
    <property type="entry name" value="Rab-GAP-TBC_dom"/>
</dbReference>
<feature type="region of interest" description="Disordered" evidence="2">
    <location>
        <begin position="642"/>
        <end position="691"/>
    </location>
</feature>
<evidence type="ECO:0000313" key="5">
    <source>
        <dbReference type="Proteomes" id="UP000192596"/>
    </source>
</evidence>